<organism evidence="12 13">
    <name type="scientific">Mytilus galloprovincialis</name>
    <name type="common">Mediterranean mussel</name>
    <dbReference type="NCBI Taxonomy" id="29158"/>
    <lineage>
        <taxon>Eukaryota</taxon>
        <taxon>Metazoa</taxon>
        <taxon>Spiralia</taxon>
        <taxon>Lophotrochozoa</taxon>
        <taxon>Mollusca</taxon>
        <taxon>Bivalvia</taxon>
        <taxon>Autobranchia</taxon>
        <taxon>Pteriomorphia</taxon>
        <taxon>Mytilida</taxon>
        <taxon>Mytiloidea</taxon>
        <taxon>Mytilidae</taxon>
        <taxon>Mytilinae</taxon>
        <taxon>Mytilus</taxon>
    </lineage>
</organism>
<gene>
    <name evidence="12" type="ORF">MGAL_10B056407</name>
</gene>
<proteinExistence type="predicted"/>
<dbReference type="GO" id="GO:0008270">
    <property type="term" value="F:zinc ion binding"/>
    <property type="evidence" value="ECO:0007669"/>
    <property type="project" value="UniProtKB-KW"/>
</dbReference>
<evidence type="ECO:0000313" key="13">
    <source>
        <dbReference type="Proteomes" id="UP000596742"/>
    </source>
</evidence>
<dbReference type="GO" id="GO:0008233">
    <property type="term" value="F:peptidase activity"/>
    <property type="evidence" value="ECO:0007669"/>
    <property type="project" value="UniProtKB-KW"/>
</dbReference>
<keyword evidence="13" id="KW-1185">Reference proteome</keyword>
<evidence type="ECO:0000256" key="2">
    <source>
        <dbReference type="ARBA" id="ARBA00022679"/>
    </source>
</evidence>
<dbReference type="Pfam" id="PF00098">
    <property type="entry name" value="zf-CCHC"/>
    <property type="match status" value="1"/>
</dbReference>
<keyword evidence="5" id="KW-0255">Endonuclease</keyword>
<dbReference type="InterPro" id="IPR036875">
    <property type="entry name" value="Znf_CCHC_sf"/>
</dbReference>
<dbReference type="InterPro" id="IPR000477">
    <property type="entry name" value="RT_dom"/>
</dbReference>
<dbReference type="Gene3D" id="4.10.60.10">
    <property type="entry name" value="Zinc finger, CCHC-type"/>
    <property type="match status" value="1"/>
</dbReference>
<dbReference type="SUPFAM" id="SSF56672">
    <property type="entry name" value="DNA/RNA polymerases"/>
    <property type="match status" value="1"/>
</dbReference>
<evidence type="ECO:0000256" key="4">
    <source>
        <dbReference type="ARBA" id="ARBA00022722"/>
    </source>
</evidence>
<dbReference type="SUPFAM" id="SSF57756">
    <property type="entry name" value="Retrovirus zinc finger-like domains"/>
    <property type="match status" value="1"/>
</dbReference>
<evidence type="ECO:0000256" key="6">
    <source>
        <dbReference type="ARBA" id="ARBA00022801"/>
    </source>
</evidence>
<dbReference type="Pfam" id="PF00078">
    <property type="entry name" value="RVT_1"/>
    <property type="match status" value="1"/>
</dbReference>
<reference evidence="12" key="1">
    <citation type="submission" date="2018-11" db="EMBL/GenBank/DDBJ databases">
        <authorList>
            <person name="Alioto T."/>
            <person name="Alioto T."/>
        </authorList>
    </citation>
    <scope>NUCLEOTIDE SEQUENCE</scope>
</reference>
<dbReference type="InterPro" id="IPR043128">
    <property type="entry name" value="Rev_trsase/Diguanyl_cyclase"/>
</dbReference>
<dbReference type="PANTHER" id="PTHR37984">
    <property type="entry name" value="PROTEIN CBG26694"/>
    <property type="match status" value="1"/>
</dbReference>
<dbReference type="SMART" id="SM00343">
    <property type="entry name" value="ZnF_C2HC"/>
    <property type="match status" value="1"/>
</dbReference>
<keyword evidence="4" id="KW-0540">Nuclease</keyword>
<evidence type="ECO:0000256" key="9">
    <source>
        <dbReference type="SAM" id="MobiDB-lite"/>
    </source>
</evidence>
<feature type="region of interest" description="Disordered" evidence="9">
    <location>
        <begin position="104"/>
        <end position="136"/>
    </location>
</feature>
<evidence type="ECO:0000256" key="3">
    <source>
        <dbReference type="ARBA" id="ARBA00022695"/>
    </source>
</evidence>
<evidence type="ECO:0000256" key="1">
    <source>
        <dbReference type="ARBA" id="ARBA00022670"/>
    </source>
</evidence>
<dbReference type="GO" id="GO:0003676">
    <property type="term" value="F:nucleic acid binding"/>
    <property type="evidence" value="ECO:0007669"/>
    <property type="project" value="InterPro"/>
</dbReference>
<keyword evidence="7" id="KW-0695">RNA-directed DNA polymerase</keyword>
<evidence type="ECO:0000256" key="8">
    <source>
        <dbReference type="PROSITE-ProRule" id="PRU00047"/>
    </source>
</evidence>
<dbReference type="EMBL" id="UYJE01000089">
    <property type="protein sequence ID" value="VDH90025.1"/>
    <property type="molecule type" value="Genomic_DNA"/>
</dbReference>
<protein>
    <submittedName>
        <fullName evidence="12">Uncharacterized protein</fullName>
    </submittedName>
</protein>
<keyword evidence="1" id="KW-0645">Protease</keyword>
<dbReference type="FunFam" id="3.10.10.10:FF:000007">
    <property type="entry name" value="Retrovirus-related Pol polyprotein from transposon 17.6-like Protein"/>
    <property type="match status" value="1"/>
</dbReference>
<dbReference type="InterPro" id="IPR001878">
    <property type="entry name" value="Znf_CCHC"/>
</dbReference>
<evidence type="ECO:0000256" key="7">
    <source>
        <dbReference type="ARBA" id="ARBA00022918"/>
    </source>
</evidence>
<feature type="compositionally biased region" description="Basic and acidic residues" evidence="9">
    <location>
        <begin position="114"/>
        <end position="128"/>
    </location>
</feature>
<feature type="domain" description="CCHC-type" evidence="10">
    <location>
        <begin position="149"/>
        <end position="162"/>
    </location>
</feature>
<dbReference type="InterPro" id="IPR043502">
    <property type="entry name" value="DNA/RNA_pol_sf"/>
</dbReference>
<sequence>MELRFGHSNMKESYLVEAKLRKRKSGETFRDLGQSIENLYRRAYPASPDTVQENSIKTFLDACGESEEFRLSVRRSRPKTLQDAVTSAMEEECIRLSERHKNSMKKSVYSVETNNKDQYSRRKNDNSQRGRRVPNTANYRKAKVEDITCYNCGEIGHYRSQCGRLLRGNIVPPAIEDEIKKLEDKKLIEKSNSPWSSGLVLVQKKDLSWRLCVDYRKLNDKTIKDAYPIPRIEDNIDALSGAKWMSVLDLSMAYHQVPMNPADKEKTAFSTPRGGLYQYVTMPFGLCNAGATFQRIIETAMRGLQWHVLVLYLDDIIVFSETFDEHLVNLQKVFQRLSDAGLKLKAAKCSFFFKHEVEYLGHIVSTEGVRTDPSKVRAIAKMESPQNVSELRSFIGLVSYYRRVNIKYRCESFWNWSSSVSSSRRQRTM</sequence>
<evidence type="ECO:0000313" key="12">
    <source>
        <dbReference type="EMBL" id="VDH90025.1"/>
    </source>
</evidence>
<dbReference type="Proteomes" id="UP000596742">
    <property type="component" value="Unassembled WGS sequence"/>
</dbReference>
<keyword evidence="8" id="KW-0863">Zinc-finger</keyword>
<dbReference type="PROSITE" id="PS50878">
    <property type="entry name" value="RT_POL"/>
    <property type="match status" value="1"/>
</dbReference>
<dbReference type="GO" id="GO:0004519">
    <property type="term" value="F:endonuclease activity"/>
    <property type="evidence" value="ECO:0007669"/>
    <property type="project" value="UniProtKB-KW"/>
</dbReference>
<dbReference type="CDD" id="cd01647">
    <property type="entry name" value="RT_LTR"/>
    <property type="match status" value="1"/>
</dbReference>
<evidence type="ECO:0000256" key="5">
    <source>
        <dbReference type="ARBA" id="ARBA00022759"/>
    </source>
</evidence>
<keyword evidence="3" id="KW-0548">Nucleotidyltransferase</keyword>
<feature type="domain" description="Reverse transcriptase" evidence="11">
    <location>
        <begin position="183"/>
        <end position="364"/>
    </location>
</feature>
<dbReference type="Gene3D" id="3.10.10.10">
    <property type="entry name" value="HIV Type 1 Reverse Transcriptase, subunit A, domain 1"/>
    <property type="match status" value="1"/>
</dbReference>
<dbReference type="AlphaFoldDB" id="A0A8B6BFK5"/>
<comment type="caution">
    <text evidence="12">The sequence shown here is derived from an EMBL/GenBank/DDBJ whole genome shotgun (WGS) entry which is preliminary data.</text>
</comment>
<keyword evidence="2" id="KW-0808">Transferase</keyword>
<dbReference type="PROSITE" id="PS50158">
    <property type="entry name" value="ZF_CCHC"/>
    <property type="match status" value="1"/>
</dbReference>
<evidence type="ECO:0000259" key="11">
    <source>
        <dbReference type="PROSITE" id="PS50878"/>
    </source>
</evidence>
<name>A0A8B6BFK5_MYTGA</name>
<keyword evidence="8" id="KW-0479">Metal-binding</keyword>
<dbReference type="GO" id="GO:0003964">
    <property type="term" value="F:RNA-directed DNA polymerase activity"/>
    <property type="evidence" value="ECO:0007669"/>
    <property type="project" value="UniProtKB-KW"/>
</dbReference>
<dbReference type="Gene3D" id="3.30.70.270">
    <property type="match status" value="2"/>
</dbReference>
<evidence type="ECO:0000259" key="10">
    <source>
        <dbReference type="PROSITE" id="PS50158"/>
    </source>
</evidence>
<dbReference type="OrthoDB" id="6192510at2759"/>
<keyword evidence="6" id="KW-0378">Hydrolase</keyword>
<dbReference type="GO" id="GO:0006508">
    <property type="term" value="P:proteolysis"/>
    <property type="evidence" value="ECO:0007669"/>
    <property type="project" value="UniProtKB-KW"/>
</dbReference>
<accession>A0A8B6BFK5</accession>
<keyword evidence="8" id="KW-0862">Zinc</keyword>
<dbReference type="InterPro" id="IPR050951">
    <property type="entry name" value="Retrovirus_Pol_polyprotein"/>
</dbReference>
<dbReference type="PANTHER" id="PTHR37984:SF5">
    <property type="entry name" value="PROTEIN NYNRIN-LIKE"/>
    <property type="match status" value="1"/>
</dbReference>